<keyword evidence="3" id="KW-1185">Reference proteome</keyword>
<reference evidence="2 3" key="1">
    <citation type="submission" date="2020-04" db="EMBL/GenBank/DDBJ databases">
        <authorList>
            <person name="Laetsch R D."/>
            <person name="Stevens L."/>
            <person name="Kumar S."/>
            <person name="Blaxter L. M."/>
        </authorList>
    </citation>
    <scope>NUCLEOTIDE SEQUENCE [LARGE SCALE GENOMIC DNA]</scope>
</reference>
<feature type="compositionally biased region" description="Low complexity" evidence="1">
    <location>
        <begin position="366"/>
        <end position="376"/>
    </location>
</feature>
<proteinExistence type="predicted"/>
<dbReference type="Proteomes" id="UP000494206">
    <property type="component" value="Unassembled WGS sequence"/>
</dbReference>
<protein>
    <submittedName>
        <fullName evidence="2">Uncharacterized protein</fullName>
    </submittedName>
</protein>
<dbReference type="OrthoDB" id="443402at2759"/>
<evidence type="ECO:0000256" key="1">
    <source>
        <dbReference type="SAM" id="MobiDB-lite"/>
    </source>
</evidence>
<comment type="caution">
    <text evidence="2">The sequence shown here is derived from an EMBL/GenBank/DDBJ whole genome shotgun (WGS) entry which is preliminary data.</text>
</comment>
<feature type="compositionally biased region" description="Basic and acidic residues" evidence="1">
    <location>
        <begin position="332"/>
        <end position="341"/>
    </location>
</feature>
<dbReference type="EMBL" id="CADEPM010000006">
    <property type="protein sequence ID" value="CAB3408125.1"/>
    <property type="molecule type" value="Genomic_DNA"/>
</dbReference>
<feature type="compositionally biased region" description="Low complexity" evidence="1">
    <location>
        <begin position="349"/>
        <end position="359"/>
    </location>
</feature>
<feature type="compositionally biased region" description="Polar residues" evidence="1">
    <location>
        <begin position="274"/>
        <end position="286"/>
    </location>
</feature>
<name>A0A8S1FAE7_9PELO</name>
<organism evidence="2 3">
    <name type="scientific">Caenorhabditis bovis</name>
    <dbReference type="NCBI Taxonomy" id="2654633"/>
    <lineage>
        <taxon>Eukaryota</taxon>
        <taxon>Metazoa</taxon>
        <taxon>Ecdysozoa</taxon>
        <taxon>Nematoda</taxon>
        <taxon>Chromadorea</taxon>
        <taxon>Rhabditida</taxon>
        <taxon>Rhabditina</taxon>
        <taxon>Rhabditomorpha</taxon>
        <taxon>Rhabditoidea</taxon>
        <taxon>Rhabditidae</taxon>
        <taxon>Peloderinae</taxon>
        <taxon>Caenorhabditis</taxon>
    </lineage>
</organism>
<sequence>MHEETISESQKIHSSNDEVARGEVVRIPVNQATRFSNTPIVEPKQEPKYEPMHIEAEVPLPVHPQPMPVHQPLVVPQPPPIPQVIPAINTPMELAADQRHTFMIPPTDPLYQLVVGFYLGLKAEINKAQIADKDYCLSLCQEIEIAKIKQRELQEATALLSVEVERELGKGVQFLKERLNELEMGDCHEVAELLNGSKSIVARHKELTHKVAVAEAACCFEEQKLRELKGGDKIIDFLNATAIGDIDLQKCTESNIRANMNLSYDELNDQNVISPVTGINSNTGGSRRTRPRQRTSGNSKRAGSGAGKNDEPSEDVEREIQQFVQQALKVDNAVKEKERRARGSGGGSSEKSTSRKLSNNPPPPSASSQPPQSVAAPLPPDASLIRSGPLLP</sequence>
<accession>A0A8S1FAE7</accession>
<feature type="region of interest" description="Disordered" evidence="1">
    <location>
        <begin position="274"/>
        <end position="392"/>
    </location>
</feature>
<gene>
    <name evidence="2" type="ORF">CBOVIS_LOCUS9946</name>
</gene>
<dbReference type="AlphaFoldDB" id="A0A8S1FAE7"/>
<evidence type="ECO:0000313" key="2">
    <source>
        <dbReference type="EMBL" id="CAB3408125.1"/>
    </source>
</evidence>
<evidence type="ECO:0000313" key="3">
    <source>
        <dbReference type="Proteomes" id="UP000494206"/>
    </source>
</evidence>